<gene>
    <name evidence="2" type="ORF">HanXRQr2_Chr11g0474051</name>
</gene>
<dbReference type="EMBL" id="MNCJ02000326">
    <property type="protein sequence ID" value="KAF5780626.1"/>
    <property type="molecule type" value="Genomic_DNA"/>
</dbReference>
<organism evidence="2 3">
    <name type="scientific">Helianthus annuus</name>
    <name type="common">Common sunflower</name>
    <dbReference type="NCBI Taxonomy" id="4232"/>
    <lineage>
        <taxon>Eukaryota</taxon>
        <taxon>Viridiplantae</taxon>
        <taxon>Streptophyta</taxon>
        <taxon>Embryophyta</taxon>
        <taxon>Tracheophyta</taxon>
        <taxon>Spermatophyta</taxon>
        <taxon>Magnoliopsida</taxon>
        <taxon>eudicotyledons</taxon>
        <taxon>Gunneridae</taxon>
        <taxon>Pentapetalae</taxon>
        <taxon>asterids</taxon>
        <taxon>campanulids</taxon>
        <taxon>Asterales</taxon>
        <taxon>Asteraceae</taxon>
        <taxon>Asteroideae</taxon>
        <taxon>Heliantheae alliance</taxon>
        <taxon>Heliantheae</taxon>
        <taxon>Helianthus</taxon>
    </lineage>
</organism>
<reference evidence="2" key="1">
    <citation type="journal article" date="2017" name="Nature">
        <title>The sunflower genome provides insights into oil metabolism, flowering and Asterid evolution.</title>
        <authorList>
            <person name="Badouin H."/>
            <person name="Gouzy J."/>
            <person name="Grassa C.J."/>
            <person name="Murat F."/>
            <person name="Staton S.E."/>
            <person name="Cottret L."/>
            <person name="Lelandais-Briere C."/>
            <person name="Owens G.L."/>
            <person name="Carrere S."/>
            <person name="Mayjonade B."/>
            <person name="Legrand L."/>
            <person name="Gill N."/>
            <person name="Kane N.C."/>
            <person name="Bowers J.E."/>
            <person name="Hubner S."/>
            <person name="Bellec A."/>
            <person name="Berard A."/>
            <person name="Berges H."/>
            <person name="Blanchet N."/>
            <person name="Boniface M.C."/>
            <person name="Brunel D."/>
            <person name="Catrice O."/>
            <person name="Chaidir N."/>
            <person name="Claudel C."/>
            <person name="Donnadieu C."/>
            <person name="Faraut T."/>
            <person name="Fievet G."/>
            <person name="Helmstetter N."/>
            <person name="King M."/>
            <person name="Knapp S.J."/>
            <person name="Lai Z."/>
            <person name="Le Paslier M.C."/>
            <person name="Lippi Y."/>
            <person name="Lorenzon L."/>
            <person name="Mandel J.R."/>
            <person name="Marage G."/>
            <person name="Marchand G."/>
            <person name="Marquand E."/>
            <person name="Bret-Mestries E."/>
            <person name="Morien E."/>
            <person name="Nambeesan S."/>
            <person name="Nguyen T."/>
            <person name="Pegot-Espagnet P."/>
            <person name="Pouilly N."/>
            <person name="Raftis F."/>
            <person name="Sallet E."/>
            <person name="Schiex T."/>
            <person name="Thomas J."/>
            <person name="Vandecasteele C."/>
            <person name="Vares D."/>
            <person name="Vear F."/>
            <person name="Vautrin S."/>
            <person name="Crespi M."/>
            <person name="Mangin B."/>
            <person name="Burke J.M."/>
            <person name="Salse J."/>
            <person name="Munos S."/>
            <person name="Vincourt P."/>
            <person name="Rieseberg L.H."/>
            <person name="Langlade N.B."/>
        </authorList>
    </citation>
    <scope>NUCLEOTIDE SEQUENCE</scope>
    <source>
        <tissue evidence="2">Leaves</tissue>
    </source>
</reference>
<evidence type="ECO:0000313" key="2">
    <source>
        <dbReference type="EMBL" id="KAF5780626.1"/>
    </source>
</evidence>
<dbReference type="AlphaFoldDB" id="A0A9K3HLY2"/>
<protein>
    <submittedName>
        <fullName evidence="2">Uncharacterized protein</fullName>
    </submittedName>
</protein>
<feature type="region of interest" description="Disordered" evidence="1">
    <location>
        <begin position="28"/>
        <end position="79"/>
    </location>
</feature>
<comment type="caution">
    <text evidence="2">The sequence shown here is derived from an EMBL/GenBank/DDBJ whole genome shotgun (WGS) entry which is preliminary data.</text>
</comment>
<feature type="compositionally biased region" description="Polar residues" evidence="1">
    <location>
        <begin position="29"/>
        <end position="42"/>
    </location>
</feature>
<proteinExistence type="predicted"/>
<sequence length="79" mass="9193">MYKLTQQLYTQPPLVLKSMLSKMKVVLNPSMTDHQPPEVQQDTRGRPTTKAKQQKNEDLARRKDKQPENRGTTTLKSQR</sequence>
<evidence type="ECO:0000313" key="3">
    <source>
        <dbReference type="Proteomes" id="UP000215914"/>
    </source>
</evidence>
<name>A0A9K3HLY2_HELAN</name>
<feature type="compositionally biased region" description="Polar residues" evidence="1">
    <location>
        <begin position="69"/>
        <end position="79"/>
    </location>
</feature>
<dbReference type="Proteomes" id="UP000215914">
    <property type="component" value="Unassembled WGS sequence"/>
</dbReference>
<feature type="compositionally biased region" description="Basic and acidic residues" evidence="1">
    <location>
        <begin position="54"/>
        <end position="68"/>
    </location>
</feature>
<dbReference type="Gramene" id="mRNA:HanXRQr2_Chr11g0474051">
    <property type="protein sequence ID" value="CDS:HanXRQr2_Chr11g0474051.1"/>
    <property type="gene ID" value="HanXRQr2_Chr11g0474051"/>
</dbReference>
<keyword evidence="3" id="KW-1185">Reference proteome</keyword>
<evidence type="ECO:0000256" key="1">
    <source>
        <dbReference type="SAM" id="MobiDB-lite"/>
    </source>
</evidence>
<reference evidence="2" key="2">
    <citation type="submission" date="2020-06" db="EMBL/GenBank/DDBJ databases">
        <title>Helianthus annuus Genome sequencing and assembly Release 2.</title>
        <authorList>
            <person name="Gouzy J."/>
            <person name="Langlade N."/>
            <person name="Munos S."/>
        </authorList>
    </citation>
    <scope>NUCLEOTIDE SEQUENCE</scope>
    <source>
        <tissue evidence="2">Leaves</tissue>
    </source>
</reference>
<accession>A0A9K3HLY2</accession>